<dbReference type="PROSITE" id="PS00061">
    <property type="entry name" value="ADH_SHORT"/>
    <property type="match status" value="1"/>
</dbReference>
<dbReference type="GO" id="GO:0016491">
    <property type="term" value="F:oxidoreductase activity"/>
    <property type="evidence" value="ECO:0007669"/>
    <property type="project" value="UniProtKB-KW"/>
</dbReference>
<dbReference type="InterPro" id="IPR002347">
    <property type="entry name" value="SDR_fam"/>
</dbReference>
<keyword evidence="5" id="KW-1185">Reference proteome</keyword>
<keyword evidence="4" id="KW-0560">Oxidoreductase</keyword>
<dbReference type="SMART" id="SM00822">
    <property type="entry name" value="PKS_KR"/>
    <property type="match status" value="1"/>
</dbReference>
<dbReference type="InterPro" id="IPR057326">
    <property type="entry name" value="KR_dom"/>
</dbReference>
<gene>
    <name evidence="4" type="ORF">ABUH87_14620</name>
</gene>
<dbReference type="Gene3D" id="3.40.50.720">
    <property type="entry name" value="NAD(P)-binding Rossmann-like Domain"/>
    <property type="match status" value="1"/>
</dbReference>
<evidence type="ECO:0000313" key="4">
    <source>
        <dbReference type="EMBL" id="MEW9856369.1"/>
    </source>
</evidence>
<feature type="domain" description="Ketoreductase" evidence="3">
    <location>
        <begin position="4"/>
        <end position="183"/>
    </location>
</feature>
<dbReference type="EC" id="1.1.1.-" evidence="4"/>
<dbReference type="EMBL" id="JBFNXR010000052">
    <property type="protein sequence ID" value="MEW9856369.1"/>
    <property type="molecule type" value="Genomic_DNA"/>
</dbReference>
<name>A0ABV3RE53_9SPHN</name>
<dbReference type="InterPro" id="IPR020904">
    <property type="entry name" value="Sc_DH/Rdtase_CS"/>
</dbReference>
<dbReference type="PRINTS" id="PR00080">
    <property type="entry name" value="SDRFAMILY"/>
</dbReference>
<dbReference type="NCBIfam" id="NF009466">
    <property type="entry name" value="PRK12826.1-2"/>
    <property type="match status" value="1"/>
</dbReference>
<dbReference type="SUPFAM" id="SSF51735">
    <property type="entry name" value="NAD(P)-binding Rossmann-fold domains"/>
    <property type="match status" value="1"/>
</dbReference>
<evidence type="ECO:0000313" key="5">
    <source>
        <dbReference type="Proteomes" id="UP001556118"/>
    </source>
</evidence>
<sequence length="250" mass="25781">MENKVALITGAAAGIGASCARRLAAMGIAVGVLDLDEARCASTVASIVEAGGRALALGADITDRGQVKEALAKLRSELGPIGLLVNNAGIPGFSSFLEIDDEAWDRMIRINLTGSFIVTQEVLPDMIAAEWGRIINISSMAAQAGAPRMAHYAASKAGMIGMTKALAHELGPNGITVNCIPPRFITGTIMSDQSFAAGKQPLLRDAEIAAGPIQRAGRPEDIAGAVAWLASDEAGFVTGQVIGVNGGRYI</sequence>
<evidence type="ECO:0000256" key="2">
    <source>
        <dbReference type="RuleBase" id="RU000363"/>
    </source>
</evidence>
<protein>
    <submittedName>
        <fullName evidence="4">SDR family NAD(P)-dependent oxidoreductase</fullName>
        <ecNumber evidence="4">1.1.1.-</ecNumber>
    </submittedName>
</protein>
<dbReference type="InterPro" id="IPR050259">
    <property type="entry name" value="SDR"/>
</dbReference>
<dbReference type="PANTHER" id="PTHR42879:SF2">
    <property type="entry name" value="3-OXOACYL-[ACYL-CARRIER-PROTEIN] REDUCTASE FABG"/>
    <property type="match status" value="1"/>
</dbReference>
<dbReference type="PRINTS" id="PR00081">
    <property type="entry name" value="GDHRDH"/>
</dbReference>
<comment type="similarity">
    <text evidence="1 2">Belongs to the short-chain dehydrogenases/reductases (SDR) family.</text>
</comment>
<dbReference type="PANTHER" id="PTHR42879">
    <property type="entry name" value="3-OXOACYL-(ACYL-CARRIER-PROTEIN) REDUCTASE"/>
    <property type="match status" value="1"/>
</dbReference>
<organism evidence="4 5">
    <name type="scientific">Novosphingobium rhizovicinum</name>
    <dbReference type="NCBI Taxonomy" id="3228928"/>
    <lineage>
        <taxon>Bacteria</taxon>
        <taxon>Pseudomonadati</taxon>
        <taxon>Pseudomonadota</taxon>
        <taxon>Alphaproteobacteria</taxon>
        <taxon>Sphingomonadales</taxon>
        <taxon>Sphingomonadaceae</taxon>
        <taxon>Novosphingobium</taxon>
    </lineage>
</organism>
<comment type="caution">
    <text evidence="4">The sequence shown here is derived from an EMBL/GenBank/DDBJ whole genome shotgun (WGS) entry which is preliminary data.</text>
</comment>
<dbReference type="RefSeq" id="WP_367774798.1">
    <property type="nucleotide sequence ID" value="NZ_JBFNXR010000052.1"/>
</dbReference>
<reference evidence="4 5" key="1">
    <citation type="submission" date="2024-06" db="EMBL/GenBank/DDBJ databases">
        <title>Novosphingobium rhizovicinus M1R2S20.</title>
        <authorList>
            <person name="Sun J.-Q."/>
        </authorList>
    </citation>
    <scope>NUCLEOTIDE SEQUENCE [LARGE SCALE GENOMIC DNA]</scope>
    <source>
        <strain evidence="4 5">M1R2S20</strain>
    </source>
</reference>
<dbReference type="NCBIfam" id="NF005559">
    <property type="entry name" value="PRK07231.1"/>
    <property type="match status" value="1"/>
</dbReference>
<dbReference type="Pfam" id="PF00106">
    <property type="entry name" value="adh_short"/>
    <property type="match status" value="1"/>
</dbReference>
<dbReference type="PROSITE" id="PS51257">
    <property type="entry name" value="PROKAR_LIPOPROTEIN"/>
    <property type="match status" value="1"/>
</dbReference>
<evidence type="ECO:0000259" key="3">
    <source>
        <dbReference type="SMART" id="SM00822"/>
    </source>
</evidence>
<evidence type="ECO:0000256" key="1">
    <source>
        <dbReference type="ARBA" id="ARBA00006484"/>
    </source>
</evidence>
<proteinExistence type="inferred from homology"/>
<dbReference type="InterPro" id="IPR036291">
    <property type="entry name" value="NAD(P)-bd_dom_sf"/>
</dbReference>
<accession>A0ABV3RE53</accession>
<dbReference type="Proteomes" id="UP001556118">
    <property type="component" value="Unassembled WGS sequence"/>
</dbReference>